<evidence type="ECO:0000313" key="1">
    <source>
        <dbReference type="EMBL" id="KAI0092638.1"/>
    </source>
</evidence>
<organism evidence="1 2">
    <name type="scientific">Irpex rosettiformis</name>
    <dbReference type="NCBI Taxonomy" id="378272"/>
    <lineage>
        <taxon>Eukaryota</taxon>
        <taxon>Fungi</taxon>
        <taxon>Dikarya</taxon>
        <taxon>Basidiomycota</taxon>
        <taxon>Agaricomycotina</taxon>
        <taxon>Agaricomycetes</taxon>
        <taxon>Polyporales</taxon>
        <taxon>Irpicaceae</taxon>
        <taxon>Irpex</taxon>
    </lineage>
</organism>
<gene>
    <name evidence="1" type="ORF">BDY19DRAFT_990342</name>
</gene>
<sequence>MATKINDYLTKQIFIEKNIVTFRSLSRQFNIHVNTAKRELSTFYESTRSLDERSFATYLISGEPISQRISTPNETQDRMEIDGENQKEVEEEEDEEEDDSQEVPQIKMTLAGEQDLEVARENYTRITSEHIYSLSPSPVLDVGLLCRPSEAVYVADSKLSLSESAALGRIVGPHVKVGKVIKPSASARSKEIPKRIQATPSISAKSDKNLKPATAKKDDSAGDADRKATPLKPKLSGKIDFSKAKPKTKPEESKEPSVKVKTEVIDNPIEKVEKKQEKPSTKSDGPSTNNFFAPRGTNKKGGKDTFEEKKVNKEERVKAKEPVAKRGLKRKSIIATDTETEQEPPPPSSAAPSSPEGSEDQFEYKVRGNAILSEDEDEPLPKPRVRGKGKVKPGFDFDFDDMPSKSERSLKAMMDIDDDRIEKVARNTKATEDSSESVDEHPDEDVVMADDSDVPYEKPRRQRKPKKVTPIGRNGLKKKRVALSRTVTDAKGYMGWFRALHVIQIPSDVRATVTEDYSEYESVDEEAEEDPPKPKKSVIAKATSKAGEASKVKGKGKDDQTTGSKEPLRKGFKPGLKRSGSSAGSKVTHKGSLMNFFSEKQ</sequence>
<proteinExistence type="predicted"/>
<reference evidence="1" key="1">
    <citation type="journal article" date="2021" name="Environ. Microbiol.">
        <title>Gene family expansions and transcriptome signatures uncover fungal adaptations to wood decay.</title>
        <authorList>
            <person name="Hage H."/>
            <person name="Miyauchi S."/>
            <person name="Viragh M."/>
            <person name="Drula E."/>
            <person name="Min B."/>
            <person name="Chaduli D."/>
            <person name="Navarro D."/>
            <person name="Favel A."/>
            <person name="Norest M."/>
            <person name="Lesage-Meessen L."/>
            <person name="Balint B."/>
            <person name="Merenyi Z."/>
            <person name="de Eugenio L."/>
            <person name="Morin E."/>
            <person name="Martinez A.T."/>
            <person name="Baldrian P."/>
            <person name="Stursova M."/>
            <person name="Martinez M.J."/>
            <person name="Novotny C."/>
            <person name="Magnuson J.K."/>
            <person name="Spatafora J.W."/>
            <person name="Maurice S."/>
            <person name="Pangilinan J."/>
            <person name="Andreopoulos W."/>
            <person name="LaButti K."/>
            <person name="Hundley H."/>
            <person name="Na H."/>
            <person name="Kuo A."/>
            <person name="Barry K."/>
            <person name="Lipzen A."/>
            <person name="Henrissat B."/>
            <person name="Riley R."/>
            <person name="Ahrendt S."/>
            <person name="Nagy L.G."/>
            <person name="Grigoriev I.V."/>
            <person name="Martin F."/>
            <person name="Rosso M.N."/>
        </authorList>
    </citation>
    <scope>NUCLEOTIDE SEQUENCE</scope>
    <source>
        <strain evidence="1">CBS 384.51</strain>
    </source>
</reference>
<dbReference type="Proteomes" id="UP001055072">
    <property type="component" value="Unassembled WGS sequence"/>
</dbReference>
<keyword evidence="2" id="KW-1185">Reference proteome</keyword>
<name>A0ACB8UEA1_9APHY</name>
<protein>
    <submittedName>
        <fullName evidence="1">DNA polymerase subunit Cdc27-domain-containing protein</fullName>
    </submittedName>
</protein>
<accession>A0ACB8UEA1</accession>
<dbReference type="EMBL" id="MU274903">
    <property type="protein sequence ID" value="KAI0092638.1"/>
    <property type="molecule type" value="Genomic_DNA"/>
</dbReference>
<evidence type="ECO:0000313" key="2">
    <source>
        <dbReference type="Proteomes" id="UP001055072"/>
    </source>
</evidence>
<comment type="caution">
    <text evidence="1">The sequence shown here is derived from an EMBL/GenBank/DDBJ whole genome shotgun (WGS) entry which is preliminary data.</text>
</comment>